<dbReference type="InterPro" id="IPR045301">
    <property type="entry name" value="GEX3-like"/>
</dbReference>
<evidence type="ECO:0000313" key="1">
    <source>
        <dbReference type="EMBL" id="KAK9265581.1"/>
    </source>
</evidence>
<organism evidence="1 2">
    <name type="scientific">Liquidambar formosana</name>
    <name type="common">Formosan gum</name>
    <dbReference type="NCBI Taxonomy" id="63359"/>
    <lineage>
        <taxon>Eukaryota</taxon>
        <taxon>Viridiplantae</taxon>
        <taxon>Streptophyta</taxon>
        <taxon>Embryophyta</taxon>
        <taxon>Tracheophyta</taxon>
        <taxon>Spermatophyta</taxon>
        <taxon>Magnoliopsida</taxon>
        <taxon>eudicotyledons</taxon>
        <taxon>Gunneridae</taxon>
        <taxon>Pentapetalae</taxon>
        <taxon>Saxifragales</taxon>
        <taxon>Altingiaceae</taxon>
        <taxon>Liquidambar</taxon>
    </lineage>
</organism>
<dbReference type="PANTHER" id="PTHR37253">
    <property type="entry name" value="PROTEIN GAMETE EXPRESSED 3"/>
    <property type="match status" value="1"/>
</dbReference>
<dbReference type="GO" id="GO:0009793">
    <property type="term" value="P:embryo development ending in seed dormancy"/>
    <property type="evidence" value="ECO:0007669"/>
    <property type="project" value="TreeGrafter"/>
</dbReference>
<dbReference type="GO" id="GO:0005886">
    <property type="term" value="C:plasma membrane"/>
    <property type="evidence" value="ECO:0007669"/>
    <property type="project" value="TreeGrafter"/>
</dbReference>
<sequence length="108" mass="11899">MRILSQWTDLVFCYFNNITGWISIGSLDGFLYSFSPTGVLTKFPKAAILNSVIQVSPLLDCSGYGVHISQTDMEGKTGRTIGDYTYVSAMKPRNVVFNMLVPATGSIY</sequence>
<keyword evidence="2" id="KW-1185">Reference proteome</keyword>
<dbReference type="PANTHER" id="PTHR37253:SF1">
    <property type="entry name" value="PROTEIN GAMETE EXPRESSED 3"/>
    <property type="match status" value="1"/>
</dbReference>
<reference evidence="1 2" key="1">
    <citation type="journal article" date="2024" name="Plant J.">
        <title>Genome sequences and population genomics reveal climatic adaptation and genomic divergence between two closely related sweetgum species.</title>
        <authorList>
            <person name="Xu W.Q."/>
            <person name="Ren C.Q."/>
            <person name="Zhang X.Y."/>
            <person name="Comes H.P."/>
            <person name="Liu X.H."/>
            <person name="Li Y.G."/>
            <person name="Kettle C.J."/>
            <person name="Jalonen R."/>
            <person name="Gaisberger H."/>
            <person name="Ma Y.Z."/>
            <person name="Qiu Y.X."/>
        </authorList>
    </citation>
    <scope>NUCLEOTIDE SEQUENCE [LARGE SCALE GENOMIC DNA]</scope>
    <source>
        <strain evidence="1">Hangzhou</strain>
    </source>
</reference>
<evidence type="ECO:0000313" key="2">
    <source>
        <dbReference type="Proteomes" id="UP001415857"/>
    </source>
</evidence>
<gene>
    <name evidence="1" type="ORF">L1049_007413</name>
</gene>
<dbReference type="Proteomes" id="UP001415857">
    <property type="component" value="Unassembled WGS sequence"/>
</dbReference>
<proteinExistence type="predicted"/>
<accession>A0AAP0N571</accession>
<comment type="caution">
    <text evidence="1">The sequence shown here is derived from an EMBL/GenBank/DDBJ whole genome shotgun (WGS) entry which is preliminary data.</text>
</comment>
<dbReference type="EMBL" id="JBBPBK010000367">
    <property type="protein sequence ID" value="KAK9265581.1"/>
    <property type="molecule type" value="Genomic_DNA"/>
</dbReference>
<name>A0AAP0N571_LIQFO</name>
<protein>
    <submittedName>
        <fullName evidence="1">Uncharacterized protein</fullName>
    </submittedName>
</protein>
<dbReference type="AlphaFoldDB" id="A0AAP0N571"/>
<dbReference type="GO" id="GO:0010183">
    <property type="term" value="P:pollen tube guidance"/>
    <property type="evidence" value="ECO:0007669"/>
    <property type="project" value="TreeGrafter"/>
</dbReference>